<feature type="domain" description="N-acetyltransferase" evidence="2">
    <location>
        <begin position="259"/>
        <end position="405"/>
    </location>
</feature>
<dbReference type="Gene3D" id="3.30.420.40">
    <property type="match status" value="2"/>
</dbReference>
<evidence type="ECO:0000313" key="3">
    <source>
        <dbReference type="EMBL" id="MCB5362212.1"/>
    </source>
</evidence>
<comment type="function">
    <text evidence="1">Acetylates the N-terminal alanine of ribosomal protein bS18.</text>
</comment>
<dbReference type="Pfam" id="PF00583">
    <property type="entry name" value="Acetyltransf_1"/>
    <property type="match status" value="1"/>
</dbReference>
<keyword evidence="1" id="KW-0963">Cytoplasm</keyword>
<dbReference type="SUPFAM" id="SSF53067">
    <property type="entry name" value="Actin-like ATPase domain"/>
    <property type="match status" value="2"/>
</dbReference>
<dbReference type="InterPro" id="IPR043690">
    <property type="entry name" value="RimI"/>
</dbReference>
<dbReference type="NCBIfam" id="TIGR01575">
    <property type="entry name" value="rimI"/>
    <property type="match status" value="1"/>
</dbReference>
<name>A0ABS8C859_9BURK</name>
<comment type="subcellular location">
    <subcellularLocation>
        <location evidence="1">Cytoplasm</location>
    </subcellularLocation>
</comment>
<dbReference type="HAMAP" id="MF_02210">
    <property type="entry name" value="RimI"/>
    <property type="match status" value="1"/>
</dbReference>
<gene>
    <name evidence="3" type="primary">tsaB</name>
    <name evidence="1" type="synonym">rimI</name>
    <name evidence="3" type="ORF">H0484_00345</name>
</gene>
<evidence type="ECO:0000256" key="1">
    <source>
        <dbReference type="HAMAP-Rule" id="MF_02210"/>
    </source>
</evidence>
<dbReference type="InterPro" id="IPR000182">
    <property type="entry name" value="GNAT_dom"/>
</dbReference>
<evidence type="ECO:0000313" key="4">
    <source>
        <dbReference type="Proteomes" id="UP000776983"/>
    </source>
</evidence>
<feature type="binding site" evidence="1">
    <location>
        <begin position="334"/>
        <end position="339"/>
    </location>
    <ligand>
        <name>acetyl-CoA</name>
        <dbReference type="ChEBI" id="CHEBI:57288"/>
    </ligand>
</feature>
<comment type="caution">
    <text evidence="3">The sequence shown here is derived from an EMBL/GenBank/DDBJ whole genome shotgun (WGS) entry which is preliminary data.</text>
</comment>
<organism evidence="3 4">
    <name type="scientific">Mesopusillimonas faecipullorum</name>
    <dbReference type="NCBI Taxonomy" id="2755040"/>
    <lineage>
        <taxon>Bacteria</taxon>
        <taxon>Pseudomonadati</taxon>
        <taxon>Pseudomonadota</taxon>
        <taxon>Betaproteobacteria</taxon>
        <taxon>Burkholderiales</taxon>
        <taxon>Alcaligenaceae</taxon>
        <taxon>Mesopusillimonas</taxon>
    </lineage>
</organism>
<feature type="binding site" evidence="1">
    <location>
        <position position="365"/>
    </location>
    <ligand>
        <name>acetyl-CoA</name>
        <dbReference type="ChEBI" id="CHEBI:57288"/>
    </ligand>
</feature>
<keyword evidence="4" id="KW-1185">Reference proteome</keyword>
<dbReference type="CDD" id="cd24032">
    <property type="entry name" value="ASKHA_NBD_TsaB"/>
    <property type="match status" value="1"/>
</dbReference>
<accession>A0ABS8C859</accession>
<protein>
    <recommendedName>
        <fullName evidence="1">[Ribosomal protein bS18]-alanine N-acetyltransferase</fullName>
        <ecNumber evidence="1">2.3.1.266</ecNumber>
    </recommendedName>
</protein>
<dbReference type="Gene3D" id="3.40.630.30">
    <property type="match status" value="1"/>
</dbReference>
<dbReference type="Proteomes" id="UP000776983">
    <property type="component" value="Unassembled WGS sequence"/>
</dbReference>
<evidence type="ECO:0000259" key="2">
    <source>
        <dbReference type="PROSITE" id="PS51186"/>
    </source>
</evidence>
<proteinExistence type="inferred from homology"/>
<dbReference type="InterPro" id="IPR016181">
    <property type="entry name" value="Acyl_CoA_acyltransferase"/>
</dbReference>
<feature type="active site" description="Proton donor" evidence="1">
    <location>
        <position position="372"/>
    </location>
</feature>
<dbReference type="PROSITE" id="PS51186">
    <property type="entry name" value="GNAT"/>
    <property type="match status" value="1"/>
</dbReference>
<comment type="catalytic activity">
    <reaction evidence="1">
        <text>N-terminal L-alanyl-[ribosomal protein bS18] + acetyl-CoA = N-terminal N(alpha)-acetyl-L-alanyl-[ribosomal protein bS18] + CoA + H(+)</text>
        <dbReference type="Rhea" id="RHEA:43756"/>
        <dbReference type="Rhea" id="RHEA-COMP:10676"/>
        <dbReference type="Rhea" id="RHEA-COMP:10677"/>
        <dbReference type="ChEBI" id="CHEBI:15378"/>
        <dbReference type="ChEBI" id="CHEBI:57287"/>
        <dbReference type="ChEBI" id="CHEBI:57288"/>
        <dbReference type="ChEBI" id="CHEBI:64718"/>
        <dbReference type="ChEBI" id="CHEBI:83683"/>
        <dbReference type="EC" id="2.3.1.266"/>
    </reaction>
</comment>
<reference evidence="3 4" key="1">
    <citation type="submission" date="2020-07" db="EMBL/GenBank/DDBJ databases">
        <title>Pusillimonas sp. nov., isolated from poultry manure in Taiwan.</title>
        <authorList>
            <person name="Lin S.-Y."/>
            <person name="Tang Y.-S."/>
            <person name="Young C.-C."/>
        </authorList>
    </citation>
    <scope>NUCLEOTIDE SEQUENCE [LARGE SCALE GENOMIC DNA]</scope>
    <source>
        <strain evidence="3 4">CC-YST705</strain>
    </source>
</reference>
<dbReference type="InterPro" id="IPR022496">
    <property type="entry name" value="T6A_TsaB"/>
</dbReference>
<dbReference type="InterPro" id="IPR006464">
    <property type="entry name" value="AcTrfase_RimI/Ard1"/>
</dbReference>
<comment type="similarity">
    <text evidence="1">Belongs to the acetyltransferase family. RimI subfamily.</text>
</comment>
<dbReference type="PANTHER" id="PTHR11735">
    <property type="entry name" value="TRNA N6-ADENOSINE THREONYLCARBAMOYLTRANSFERASE"/>
    <property type="match status" value="1"/>
</dbReference>
<dbReference type="SUPFAM" id="SSF55729">
    <property type="entry name" value="Acyl-CoA N-acyltransferases (Nat)"/>
    <property type="match status" value="1"/>
</dbReference>
<keyword evidence="1" id="KW-0808">Transferase</keyword>
<dbReference type="InterPro" id="IPR043129">
    <property type="entry name" value="ATPase_NBD"/>
</dbReference>
<feature type="active site" description="Proton acceptor" evidence="1">
    <location>
        <position position="360"/>
    </location>
</feature>
<dbReference type="InterPro" id="IPR000905">
    <property type="entry name" value="Gcp-like_dom"/>
</dbReference>
<dbReference type="CDD" id="cd04301">
    <property type="entry name" value="NAT_SF"/>
    <property type="match status" value="1"/>
</dbReference>
<keyword evidence="1" id="KW-0012">Acyltransferase</keyword>
<dbReference type="Pfam" id="PF00814">
    <property type="entry name" value="TsaD"/>
    <property type="match status" value="1"/>
</dbReference>
<sequence>MADPHVHILALDSATRVCEVALLSVHGLQRQRYERSHDGTGEHAETVLPMVDDVLRQADLEREQLTAVAFGQGPGGFTGLRVACGVAQGMAYALGLPVLPVVSLQAMAHAIDGDEAIRVVAQDARMGELYVAAYAQPESAAQGWQSLCEPMLISASDLPVWLARQQQQWGAIDIRLLGNASQAYPELQLLQLPGLVKHAQVLERAPAHAIADLAYLAWLRSEGVSPAQAAPLYVRDKVAFTTAEREQGQGGNPKARPVFEITRMQSSELGAVAEIEKRTQAHPWTVAQFEEAVAAGYEAWVIREADQVLGFYLLMVAPDLVHLLLISVRPESQRRGLGHQLLRHCEARAEQLGVEGVLLEVRPSNRNALDFYANRGFAQVGVRKGYYPNGPLGREDAWVMKKTLKPAGDA</sequence>
<comment type="caution">
    <text evidence="1">Lacks conserved residue(s) required for the propagation of feature annotation.</text>
</comment>
<dbReference type="PANTHER" id="PTHR11735:SF11">
    <property type="entry name" value="TRNA THREONYLCARBAMOYLADENOSINE BIOSYNTHESIS PROTEIN TSAB"/>
    <property type="match status" value="1"/>
</dbReference>
<dbReference type="EC" id="2.3.1.266" evidence="1"/>
<dbReference type="NCBIfam" id="TIGR03725">
    <property type="entry name" value="T6A_YeaZ"/>
    <property type="match status" value="1"/>
</dbReference>
<dbReference type="EMBL" id="JACDXW010000001">
    <property type="protein sequence ID" value="MCB5362212.1"/>
    <property type="molecule type" value="Genomic_DNA"/>
</dbReference>